<evidence type="ECO:0000256" key="3">
    <source>
        <dbReference type="SAM" id="Phobius"/>
    </source>
</evidence>
<feature type="region of interest" description="Disordered" evidence="2">
    <location>
        <begin position="1"/>
        <end position="53"/>
    </location>
</feature>
<dbReference type="AlphaFoldDB" id="U6L3F6"/>
<feature type="coiled-coil region" evidence="1">
    <location>
        <begin position="395"/>
        <end position="422"/>
    </location>
</feature>
<dbReference type="VEuPathDB" id="ToxoDB:ETH_00003865"/>
<protein>
    <submittedName>
        <fullName evidence="4">Uncharacterized protein</fullName>
    </submittedName>
</protein>
<feature type="compositionally biased region" description="Polar residues" evidence="2">
    <location>
        <begin position="7"/>
        <end position="28"/>
    </location>
</feature>
<dbReference type="VEuPathDB" id="ToxoDB:ETH2_1560100"/>
<evidence type="ECO:0000256" key="2">
    <source>
        <dbReference type="SAM" id="MobiDB-lite"/>
    </source>
</evidence>
<evidence type="ECO:0000256" key="1">
    <source>
        <dbReference type="SAM" id="Coils"/>
    </source>
</evidence>
<proteinExistence type="predicted"/>
<feature type="coiled-coil region" evidence="1">
    <location>
        <begin position="517"/>
        <end position="555"/>
    </location>
</feature>
<name>U6L3F6_EIMTE</name>
<evidence type="ECO:0000313" key="4">
    <source>
        <dbReference type="EMBL" id="CDJ42300.1"/>
    </source>
</evidence>
<dbReference type="EMBL" id="HG675710">
    <property type="protein sequence ID" value="CDJ42300.1"/>
    <property type="molecule type" value="Genomic_DNA"/>
</dbReference>
<dbReference type="OrthoDB" id="10305773at2759"/>
<dbReference type="RefSeq" id="XP_013233050.1">
    <property type="nucleotide sequence ID" value="XM_013377596.1"/>
</dbReference>
<keyword evidence="5" id="KW-1185">Reference proteome</keyword>
<keyword evidence="1" id="KW-0175">Coiled coil</keyword>
<feature type="compositionally biased region" description="Basic and acidic residues" evidence="2">
    <location>
        <begin position="102"/>
        <end position="120"/>
    </location>
</feature>
<keyword evidence="3" id="KW-0472">Membrane</keyword>
<gene>
    <name evidence="4" type="ORF">ETH_00003865</name>
</gene>
<reference evidence="4" key="1">
    <citation type="submission" date="2013-10" db="EMBL/GenBank/DDBJ databases">
        <title>Genomic analysis of the causative agents of coccidiosis in chickens.</title>
        <authorList>
            <person name="Reid A.J."/>
            <person name="Blake D."/>
            <person name="Billington K."/>
            <person name="Browne H."/>
            <person name="Dunn M."/>
            <person name="Hung S."/>
            <person name="Kawahara F."/>
            <person name="Miranda-Saavedra D."/>
            <person name="Mourier T."/>
            <person name="Nagra H."/>
            <person name="Otto T.D."/>
            <person name="Rawlings N."/>
            <person name="Sanchez A."/>
            <person name="Sanders M."/>
            <person name="Subramaniam C."/>
            <person name="Tay Y."/>
            <person name="Dear P."/>
            <person name="Doerig C."/>
            <person name="Gruber A."/>
            <person name="Parkinson J."/>
            <person name="Shirley M."/>
            <person name="Wan K.L."/>
            <person name="Berriman M."/>
            <person name="Tomley F."/>
            <person name="Pain A."/>
        </authorList>
    </citation>
    <scope>NUCLEOTIDE SEQUENCE [LARGE SCALE GENOMIC DNA]</scope>
    <source>
        <strain evidence="4">Houghton</strain>
    </source>
</reference>
<feature type="region of interest" description="Disordered" evidence="2">
    <location>
        <begin position="91"/>
        <end position="146"/>
    </location>
</feature>
<dbReference type="Proteomes" id="UP000030747">
    <property type="component" value="Unassembled WGS sequence"/>
</dbReference>
<organism evidence="4 5">
    <name type="scientific">Eimeria tenella</name>
    <name type="common">Coccidian parasite</name>
    <dbReference type="NCBI Taxonomy" id="5802"/>
    <lineage>
        <taxon>Eukaryota</taxon>
        <taxon>Sar</taxon>
        <taxon>Alveolata</taxon>
        <taxon>Apicomplexa</taxon>
        <taxon>Conoidasida</taxon>
        <taxon>Coccidia</taxon>
        <taxon>Eucoccidiorida</taxon>
        <taxon>Eimeriorina</taxon>
        <taxon>Eimeriidae</taxon>
        <taxon>Eimeria</taxon>
    </lineage>
</organism>
<dbReference type="GeneID" id="25249986"/>
<sequence>MALANMPQEQDLQVIQDSTANSEENAGRQSVKEEEFDDAPTHLPHSGTPRGPKYKPGLYVILVTLLVAGLIACRTVSTSAARHITSRTENDGISGARVKERHLRENARSQFEEGDREQRRSSSTGKQTDGDATAEEEGVHLRGAVEDLRKSRPPEVAIMEGKLEKSRKLLSAADRLAFLVTAPQAKELIGDAHEHVEEARLQFTNSGNIIASEEQLLLAVQDVRKLHLAAIAQCDALVNKVDMTEFFPMAGLETGGDEAPLEAGKLNPEDTVQSMMITFYEIKDVYFGMIEQFQGVGRAPLNSKPFENEEDINVLTDISEDLRFLWNAVASQQNLVWLANEFRNRIFIGLKEHMLSVSKTLLAFSESRLKHSQITIKLARKAHKPKGYASKAYELKFAEKKLAEAENVLNALRERIKELEATTKWEDMSEDTKVVLLQEAEQAKKLMLALHKPVLEVPPIPNDLKLQREELIVDEAEGVHNACLAESHAVRELLKDAKARLEAWLEGAYSEGMDDTIQLSEDVYSELLSKIKQIREQAKQEVDAAAQSLVQAKEALGSAVAADPLRAQTERLVNLISIREKARQLALESERLELSELEFASLQRVAADAKIYRFRESSAAKEHIITDTKKYEEAKRAVVQSETVVEMQAAMNRLRRSVAAMNRNIANDRMKKES</sequence>
<feature type="transmembrane region" description="Helical" evidence="3">
    <location>
        <begin position="58"/>
        <end position="77"/>
    </location>
</feature>
<feature type="compositionally biased region" description="Basic and acidic residues" evidence="2">
    <location>
        <begin position="137"/>
        <end position="146"/>
    </location>
</feature>
<accession>U6L3F6</accession>
<evidence type="ECO:0000313" key="5">
    <source>
        <dbReference type="Proteomes" id="UP000030747"/>
    </source>
</evidence>
<keyword evidence="3" id="KW-0812">Transmembrane</keyword>
<keyword evidence="3" id="KW-1133">Transmembrane helix</keyword>
<reference evidence="4" key="2">
    <citation type="submission" date="2013-10" db="EMBL/GenBank/DDBJ databases">
        <authorList>
            <person name="Aslett M."/>
        </authorList>
    </citation>
    <scope>NUCLEOTIDE SEQUENCE [LARGE SCALE GENOMIC DNA]</scope>
    <source>
        <strain evidence="4">Houghton</strain>
    </source>
</reference>